<dbReference type="SUPFAM" id="SSF53474">
    <property type="entry name" value="alpha/beta-Hydrolases"/>
    <property type="match status" value="1"/>
</dbReference>
<protein>
    <recommendedName>
        <fullName evidence="1">Carboxylesterase type B domain-containing protein</fullName>
    </recommendedName>
</protein>
<gene>
    <name evidence="2" type="ORF">BZG36_03010</name>
</gene>
<evidence type="ECO:0000313" key="2">
    <source>
        <dbReference type="EMBL" id="OZJ03810.1"/>
    </source>
</evidence>
<feature type="domain" description="Carboxylesterase type B" evidence="1">
    <location>
        <begin position="4"/>
        <end position="64"/>
    </location>
</feature>
<comment type="caution">
    <text evidence="2">The sequence shown here is derived from an EMBL/GenBank/DDBJ whole genome shotgun (WGS) entry which is preliminary data.</text>
</comment>
<dbReference type="Pfam" id="PF00135">
    <property type="entry name" value="COesterase"/>
    <property type="match status" value="2"/>
</dbReference>
<accession>A0A261XZL1</accession>
<reference evidence="2 3" key="1">
    <citation type="journal article" date="2017" name="Mycologia">
        <title>Bifiguratus adelaidae, gen. et sp. nov., a new member of Mucoromycotina in endophytic and soil-dwelling habitats.</title>
        <authorList>
            <person name="Torres-Cruz T.J."/>
            <person name="Billingsley Tobias T.L."/>
            <person name="Almatruk M."/>
            <person name="Hesse C."/>
            <person name="Kuske C.R."/>
            <person name="Desiro A."/>
            <person name="Benucci G.M."/>
            <person name="Bonito G."/>
            <person name="Stajich J.E."/>
            <person name="Dunlap C."/>
            <person name="Arnold A.E."/>
            <person name="Porras-Alfaro A."/>
        </authorList>
    </citation>
    <scope>NUCLEOTIDE SEQUENCE [LARGE SCALE GENOMIC DNA]</scope>
    <source>
        <strain evidence="2 3">AZ0501</strain>
    </source>
</reference>
<evidence type="ECO:0000259" key="1">
    <source>
        <dbReference type="Pfam" id="PF00135"/>
    </source>
</evidence>
<dbReference type="AlphaFoldDB" id="A0A261XZL1"/>
<evidence type="ECO:0000313" key="3">
    <source>
        <dbReference type="Proteomes" id="UP000242875"/>
    </source>
</evidence>
<dbReference type="InterPro" id="IPR029058">
    <property type="entry name" value="AB_hydrolase_fold"/>
</dbReference>
<name>A0A261XZL1_9FUNG</name>
<keyword evidence="3" id="KW-1185">Reference proteome</keyword>
<dbReference type="Proteomes" id="UP000242875">
    <property type="component" value="Unassembled WGS sequence"/>
</dbReference>
<dbReference type="PANTHER" id="PTHR11559">
    <property type="entry name" value="CARBOXYLESTERASE"/>
    <property type="match status" value="1"/>
</dbReference>
<dbReference type="OrthoDB" id="408631at2759"/>
<feature type="domain" description="Carboxylesterase type B" evidence="1">
    <location>
        <begin position="74"/>
        <end position="146"/>
    </location>
</feature>
<dbReference type="InterPro" id="IPR050309">
    <property type="entry name" value="Type-B_Carboxylest/Lipase"/>
</dbReference>
<dbReference type="EMBL" id="MVBO01000068">
    <property type="protein sequence ID" value="OZJ03810.1"/>
    <property type="molecule type" value="Genomic_DNA"/>
</dbReference>
<organism evidence="2 3">
    <name type="scientific">Bifiguratus adelaidae</name>
    <dbReference type="NCBI Taxonomy" id="1938954"/>
    <lineage>
        <taxon>Eukaryota</taxon>
        <taxon>Fungi</taxon>
        <taxon>Fungi incertae sedis</taxon>
        <taxon>Mucoromycota</taxon>
        <taxon>Mucoromycotina</taxon>
        <taxon>Endogonomycetes</taxon>
        <taxon>Endogonales</taxon>
        <taxon>Endogonales incertae sedis</taxon>
        <taxon>Bifiguratus</taxon>
    </lineage>
</organism>
<dbReference type="InterPro" id="IPR002018">
    <property type="entry name" value="CarbesteraseB"/>
</dbReference>
<dbReference type="Gene3D" id="3.40.50.1820">
    <property type="entry name" value="alpha/beta hydrolase"/>
    <property type="match status" value="2"/>
</dbReference>
<sequence>MTTHTRIEQGEVEGLLENNVHKFHGIPYAAPPIGERRWREPAPPEAWASIREAKQFGPACFHTVGATFDMRVQVARNIESFSGASDNVTIFGESAGALLVRTLLSVRRARGLFHRAIIQSAGFEPYAFGAPPSYEQAKEATERLFKRLGTNDPDQLRQISA</sequence>
<proteinExistence type="predicted"/>